<dbReference type="Gene3D" id="2.30.30.40">
    <property type="entry name" value="SH3 Domains"/>
    <property type="match status" value="1"/>
</dbReference>
<dbReference type="GO" id="GO:0007165">
    <property type="term" value="P:signal transduction"/>
    <property type="evidence" value="ECO:0007669"/>
    <property type="project" value="InterPro"/>
</dbReference>
<dbReference type="STRING" id="157838.AN964_08955"/>
<dbReference type="InterPro" id="IPR002545">
    <property type="entry name" value="CheW-lke_dom"/>
</dbReference>
<dbReference type="RefSeq" id="WP_055739344.1">
    <property type="nucleotide sequence ID" value="NZ_JAAIWL010000019.1"/>
</dbReference>
<dbReference type="OrthoDB" id="9787997at2"/>
<dbReference type="GO" id="GO:0006935">
    <property type="term" value="P:chemotaxis"/>
    <property type="evidence" value="ECO:0007669"/>
    <property type="project" value="InterPro"/>
</dbReference>
<dbReference type="PANTHER" id="PTHR22617">
    <property type="entry name" value="CHEMOTAXIS SENSOR HISTIDINE KINASE-RELATED"/>
    <property type="match status" value="1"/>
</dbReference>
<comment type="caution">
    <text evidence="2">The sequence shown here is derived from an EMBL/GenBank/DDBJ whole genome shotgun (WGS) entry which is preliminary data.</text>
</comment>
<evidence type="ECO:0000313" key="2">
    <source>
        <dbReference type="EMBL" id="KQL53611.1"/>
    </source>
</evidence>
<dbReference type="SUPFAM" id="SSF50341">
    <property type="entry name" value="CheW-like"/>
    <property type="match status" value="1"/>
</dbReference>
<keyword evidence="3" id="KW-1185">Reference proteome</keyword>
<dbReference type="Pfam" id="PF01584">
    <property type="entry name" value="CheW"/>
    <property type="match status" value="1"/>
</dbReference>
<dbReference type="PANTHER" id="PTHR22617:SF23">
    <property type="entry name" value="CHEMOTAXIS PROTEIN CHEW"/>
    <property type="match status" value="1"/>
</dbReference>
<evidence type="ECO:0000259" key="1">
    <source>
        <dbReference type="PROSITE" id="PS50851"/>
    </source>
</evidence>
<dbReference type="SMART" id="SM00260">
    <property type="entry name" value="CheW"/>
    <property type="match status" value="1"/>
</dbReference>
<evidence type="ECO:0000313" key="3">
    <source>
        <dbReference type="Proteomes" id="UP000051888"/>
    </source>
</evidence>
<proteinExistence type="predicted"/>
<name>A0A0Q3WWP6_9BACI</name>
<feature type="domain" description="CheW-like" evidence="1">
    <location>
        <begin position="4"/>
        <end position="143"/>
    </location>
</feature>
<organism evidence="2 3">
    <name type="scientific">Heyndrickxia shackletonii</name>
    <dbReference type="NCBI Taxonomy" id="157838"/>
    <lineage>
        <taxon>Bacteria</taxon>
        <taxon>Bacillati</taxon>
        <taxon>Bacillota</taxon>
        <taxon>Bacilli</taxon>
        <taxon>Bacillales</taxon>
        <taxon>Bacillaceae</taxon>
        <taxon>Heyndrickxia</taxon>
    </lineage>
</organism>
<dbReference type="Gene3D" id="2.40.50.180">
    <property type="entry name" value="CheA-289, Domain 4"/>
    <property type="match status" value="1"/>
</dbReference>
<sequence length="159" mass="17918">MSLSSKAVIFLVGNEEYGIPVEFVVSIEKNEGVTTIPQLPTFVKGIVKSRGELIPVIDFEMVLYQRPMEENDDVRMIVLNTDELSIGLLVKEAKEILDIANESLQQIGLLAYSKTAYFTSVANLEERLITMIDPNILLSSLEGIKEIKEYMKEYSQEVI</sequence>
<reference evidence="2 3" key="1">
    <citation type="submission" date="2015-09" db="EMBL/GenBank/DDBJ databases">
        <title>Genome sequencing project for genomic taxonomy and phylogenomics of Bacillus-like bacteria.</title>
        <authorList>
            <person name="Liu B."/>
            <person name="Wang J."/>
            <person name="Zhu Y."/>
            <person name="Liu G."/>
            <person name="Chen Q."/>
            <person name="Chen Z."/>
            <person name="Lan J."/>
            <person name="Che J."/>
            <person name="Ge C."/>
            <person name="Shi H."/>
            <person name="Pan Z."/>
            <person name="Liu X."/>
        </authorList>
    </citation>
    <scope>NUCLEOTIDE SEQUENCE [LARGE SCALE GENOMIC DNA]</scope>
    <source>
        <strain evidence="2 3">LMG 18435</strain>
    </source>
</reference>
<dbReference type="Proteomes" id="UP000051888">
    <property type="component" value="Unassembled WGS sequence"/>
</dbReference>
<dbReference type="PATRIC" id="fig|157838.3.peg.1963"/>
<gene>
    <name evidence="2" type="ORF">AN964_08955</name>
</gene>
<dbReference type="GO" id="GO:0005829">
    <property type="term" value="C:cytosol"/>
    <property type="evidence" value="ECO:0007669"/>
    <property type="project" value="TreeGrafter"/>
</dbReference>
<accession>A0A0Q3WWP6</accession>
<dbReference type="PROSITE" id="PS50851">
    <property type="entry name" value="CHEW"/>
    <property type="match status" value="1"/>
</dbReference>
<dbReference type="InterPro" id="IPR036061">
    <property type="entry name" value="CheW-like_dom_sf"/>
</dbReference>
<dbReference type="InterPro" id="IPR039315">
    <property type="entry name" value="CheW"/>
</dbReference>
<dbReference type="EMBL" id="LJJC01000004">
    <property type="protein sequence ID" value="KQL53611.1"/>
    <property type="molecule type" value="Genomic_DNA"/>
</dbReference>
<dbReference type="AlphaFoldDB" id="A0A0Q3WWP6"/>
<protein>
    <submittedName>
        <fullName evidence="2">Chemotaxis protein CheW</fullName>
    </submittedName>
</protein>